<dbReference type="GeneID" id="96242758"/>
<evidence type="ECO:0000313" key="1">
    <source>
        <dbReference type="EMBL" id="MEU1954919.1"/>
    </source>
</evidence>
<dbReference type="Proteomes" id="UP001550628">
    <property type="component" value="Unassembled WGS sequence"/>
</dbReference>
<dbReference type="RefSeq" id="WP_030519439.1">
    <property type="nucleotide sequence ID" value="NZ_JBEXYG010000002.1"/>
</dbReference>
<sequence>MIELPRCTAEAVSVASAGLLVVPGGCLLPSSQDAGRIAAGLAYLCEHLEDIRSVLGDDGADHGTPLNRLLAVVHSDGVTDLGVALDAVHTALQAGGDARGLYGHHRAATPIGVHHLEIVYRCPLARCTGRTAAEVHDDPPRCALTERELLRERLS</sequence>
<accession>A0ABV2WVJ9</accession>
<dbReference type="EMBL" id="JBEYBF010000018">
    <property type="protein sequence ID" value="MEU1954919.1"/>
    <property type="molecule type" value="Genomic_DNA"/>
</dbReference>
<comment type="caution">
    <text evidence="1">The sequence shown here is derived from an EMBL/GenBank/DDBJ whole genome shotgun (WGS) entry which is preliminary data.</text>
</comment>
<organism evidence="1 2">
    <name type="scientific">Nocardia rhamnosiphila</name>
    <dbReference type="NCBI Taxonomy" id="426716"/>
    <lineage>
        <taxon>Bacteria</taxon>
        <taxon>Bacillati</taxon>
        <taxon>Actinomycetota</taxon>
        <taxon>Actinomycetes</taxon>
        <taxon>Mycobacteriales</taxon>
        <taxon>Nocardiaceae</taxon>
        <taxon>Nocardia</taxon>
    </lineage>
</organism>
<keyword evidence="2" id="KW-1185">Reference proteome</keyword>
<reference evidence="1 2" key="1">
    <citation type="submission" date="2024-06" db="EMBL/GenBank/DDBJ databases">
        <title>The Natural Products Discovery Center: Release of the First 8490 Sequenced Strains for Exploring Actinobacteria Biosynthetic Diversity.</title>
        <authorList>
            <person name="Kalkreuter E."/>
            <person name="Kautsar S.A."/>
            <person name="Yang D."/>
            <person name="Bader C.D."/>
            <person name="Teijaro C.N."/>
            <person name="Fluegel L."/>
            <person name="Davis C.M."/>
            <person name="Simpson J.R."/>
            <person name="Lauterbach L."/>
            <person name="Steele A.D."/>
            <person name="Gui C."/>
            <person name="Meng S."/>
            <person name="Li G."/>
            <person name="Viehrig K."/>
            <person name="Ye F."/>
            <person name="Su P."/>
            <person name="Kiefer A.F."/>
            <person name="Nichols A."/>
            <person name="Cepeda A.J."/>
            <person name="Yan W."/>
            <person name="Fan B."/>
            <person name="Jiang Y."/>
            <person name="Adhikari A."/>
            <person name="Zheng C.-J."/>
            <person name="Schuster L."/>
            <person name="Cowan T.M."/>
            <person name="Smanski M.J."/>
            <person name="Chevrette M.G."/>
            <person name="De Carvalho L.P.S."/>
            <person name="Shen B."/>
        </authorList>
    </citation>
    <scope>NUCLEOTIDE SEQUENCE [LARGE SCALE GENOMIC DNA]</scope>
    <source>
        <strain evidence="1 2">NPDC019708</strain>
    </source>
</reference>
<evidence type="ECO:0000313" key="2">
    <source>
        <dbReference type="Proteomes" id="UP001550628"/>
    </source>
</evidence>
<protein>
    <submittedName>
        <fullName evidence="1">Uncharacterized protein</fullName>
    </submittedName>
</protein>
<gene>
    <name evidence="1" type="ORF">ABZ510_24010</name>
</gene>
<name>A0ABV2WVJ9_9NOCA</name>
<proteinExistence type="predicted"/>